<dbReference type="GO" id="GO:0003700">
    <property type="term" value="F:DNA-binding transcription factor activity"/>
    <property type="evidence" value="ECO:0007669"/>
    <property type="project" value="InterPro"/>
</dbReference>
<dbReference type="SMART" id="SM00342">
    <property type="entry name" value="HTH_ARAC"/>
    <property type="match status" value="1"/>
</dbReference>
<organism evidence="5 6">
    <name type="scientific">Novosphingobium ginsenosidimutans</name>
    <dbReference type="NCBI Taxonomy" id="1176536"/>
    <lineage>
        <taxon>Bacteria</taxon>
        <taxon>Pseudomonadati</taxon>
        <taxon>Pseudomonadota</taxon>
        <taxon>Alphaproteobacteria</taxon>
        <taxon>Sphingomonadales</taxon>
        <taxon>Sphingomonadaceae</taxon>
        <taxon>Novosphingobium</taxon>
    </lineage>
</organism>
<dbReference type="InterPro" id="IPR018060">
    <property type="entry name" value="HTH_AraC"/>
</dbReference>
<dbReference type="AlphaFoldDB" id="A0A5B8S174"/>
<sequence>MSSQRLGEAVRVRFFMPSPALAPYITTYYLTEVDIAADDRIEDWLHPEWANLRFAHNDSWEAAIGSQPLQPMPHFIATGPTSQAARFRTGPMRSWGIGLLPVGWARLVGSDAAALADRSVDGATSQAYAHFAPLLDTIFAGAPDPAGEAQRIDSFLLQLLDQRPPAEDEIRIKAAHAALVDLDSGTVSELADKIGLSPRSLERLSLRAFGFSPKLLLRRQRFLRSLAQFLLDPSLSWIKTLDCQYVDQAHFVRDFKRFMTMSPSTYAALEHPVLGAAAKAREAAAGAAVQVLHRP</sequence>
<dbReference type="PROSITE" id="PS01124">
    <property type="entry name" value="HTH_ARAC_FAMILY_2"/>
    <property type="match status" value="1"/>
</dbReference>
<dbReference type="Pfam" id="PF12833">
    <property type="entry name" value="HTH_18"/>
    <property type="match status" value="1"/>
</dbReference>
<proteinExistence type="predicted"/>
<evidence type="ECO:0000256" key="2">
    <source>
        <dbReference type="ARBA" id="ARBA00023125"/>
    </source>
</evidence>
<dbReference type="GO" id="GO:0043565">
    <property type="term" value="F:sequence-specific DNA binding"/>
    <property type="evidence" value="ECO:0007669"/>
    <property type="project" value="InterPro"/>
</dbReference>
<evidence type="ECO:0000256" key="1">
    <source>
        <dbReference type="ARBA" id="ARBA00023015"/>
    </source>
</evidence>
<keyword evidence="2" id="KW-0238">DNA-binding</keyword>
<dbReference type="KEGG" id="ngf:FRF71_03110"/>
<dbReference type="InterPro" id="IPR050204">
    <property type="entry name" value="AraC_XylS_family_regulators"/>
</dbReference>
<dbReference type="Gene3D" id="1.10.10.60">
    <property type="entry name" value="Homeodomain-like"/>
    <property type="match status" value="1"/>
</dbReference>
<evidence type="ECO:0000256" key="3">
    <source>
        <dbReference type="ARBA" id="ARBA00023163"/>
    </source>
</evidence>
<evidence type="ECO:0000259" key="4">
    <source>
        <dbReference type="PROSITE" id="PS01124"/>
    </source>
</evidence>
<keyword evidence="1" id="KW-0805">Transcription regulation</keyword>
<keyword evidence="3" id="KW-0804">Transcription</keyword>
<protein>
    <submittedName>
        <fullName evidence="5">Helix-turn-helix domain-containing protein</fullName>
    </submittedName>
</protein>
<evidence type="ECO:0000313" key="5">
    <source>
        <dbReference type="EMBL" id="QEA15211.1"/>
    </source>
</evidence>
<dbReference type="Proteomes" id="UP000321172">
    <property type="component" value="Chromosome"/>
</dbReference>
<feature type="domain" description="HTH araC/xylS-type" evidence="4">
    <location>
        <begin position="186"/>
        <end position="269"/>
    </location>
</feature>
<gene>
    <name evidence="5" type="ORF">FRF71_03110</name>
</gene>
<accession>A0A5B8S174</accession>
<dbReference type="RefSeq" id="WP_147089191.1">
    <property type="nucleotide sequence ID" value="NZ_BAABJD010000001.1"/>
</dbReference>
<dbReference type="OrthoDB" id="2559672at2"/>
<dbReference type="EMBL" id="CP042345">
    <property type="protein sequence ID" value="QEA15211.1"/>
    <property type="molecule type" value="Genomic_DNA"/>
</dbReference>
<name>A0A5B8S174_9SPHN</name>
<dbReference type="PANTHER" id="PTHR46796">
    <property type="entry name" value="HTH-TYPE TRANSCRIPTIONAL ACTIVATOR RHAS-RELATED"/>
    <property type="match status" value="1"/>
</dbReference>
<evidence type="ECO:0000313" key="6">
    <source>
        <dbReference type="Proteomes" id="UP000321172"/>
    </source>
</evidence>
<reference evidence="5 6" key="1">
    <citation type="journal article" date="2013" name="J. Microbiol. Biotechnol.">
        <title>Novosphingobium ginsenosidimutans sp. nov., with the ability to convert ginsenoside.</title>
        <authorList>
            <person name="Kim J.K."/>
            <person name="He D."/>
            <person name="Liu Q.M."/>
            <person name="Park H.Y."/>
            <person name="Jung M.S."/>
            <person name="Yoon M.H."/>
            <person name="Kim S.C."/>
            <person name="Im W.T."/>
        </authorList>
    </citation>
    <scope>NUCLEOTIDE SEQUENCE [LARGE SCALE GENOMIC DNA]</scope>
    <source>
        <strain evidence="5 6">FW-6</strain>
    </source>
</reference>
<keyword evidence="6" id="KW-1185">Reference proteome</keyword>